<evidence type="ECO:0000256" key="4">
    <source>
        <dbReference type="ARBA" id="ARBA00022519"/>
    </source>
</evidence>
<evidence type="ECO:0000256" key="7">
    <source>
        <dbReference type="ARBA" id="ARBA00023136"/>
    </source>
</evidence>
<dbReference type="Proteomes" id="UP001596364">
    <property type="component" value="Unassembled WGS sequence"/>
</dbReference>
<keyword evidence="2 9" id="KW-0813">Transport</keyword>
<protein>
    <submittedName>
        <fullName evidence="11">ABC transporter permease</fullName>
    </submittedName>
</protein>
<evidence type="ECO:0000256" key="6">
    <source>
        <dbReference type="ARBA" id="ARBA00022989"/>
    </source>
</evidence>
<keyword evidence="4" id="KW-0997">Cell inner membrane</keyword>
<dbReference type="PANTHER" id="PTHR43163">
    <property type="entry name" value="DIPEPTIDE TRANSPORT SYSTEM PERMEASE PROTEIN DPPB-RELATED"/>
    <property type="match status" value="1"/>
</dbReference>
<reference evidence="12" key="1">
    <citation type="journal article" date="2019" name="Int. J. Syst. Evol. Microbiol.">
        <title>The Global Catalogue of Microorganisms (GCM) 10K type strain sequencing project: providing services to taxonomists for standard genome sequencing and annotation.</title>
        <authorList>
            <consortium name="The Broad Institute Genomics Platform"/>
            <consortium name="The Broad Institute Genome Sequencing Center for Infectious Disease"/>
            <person name="Wu L."/>
            <person name="Ma J."/>
        </authorList>
    </citation>
    <scope>NUCLEOTIDE SEQUENCE [LARGE SCALE GENOMIC DNA]</scope>
    <source>
        <strain evidence="12">CGMCC 1.16031</strain>
    </source>
</reference>
<dbReference type="Pfam" id="PF00528">
    <property type="entry name" value="BPD_transp_1"/>
    <property type="match status" value="1"/>
</dbReference>
<feature type="transmembrane region" description="Helical" evidence="9">
    <location>
        <begin position="267"/>
        <end position="285"/>
    </location>
</feature>
<feature type="transmembrane region" description="Helical" evidence="9">
    <location>
        <begin position="197"/>
        <end position="220"/>
    </location>
</feature>
<dbReference type="SUPFAM" id="SSF161098">
    <property type="entry name" value="MetI-like"/>
    <property type="match status" value="1"/>
</dbReference>
<proteinExistence type="inferred from homology"/>
<dbReference type="EMBL" id="JBHSUS010000001">
    <property type="protein sequence ID" value="MFC6439414.1"/>
    <property type="molecule type" value="Genomic_DNA"/>
</dbReference>
<evidence type="ECO:0000256" key="3">
    <source>
        <dbReference type="ARBA" id="ARBA00022475"/>
    </source>
</evidence>
<evidence type="ECO:0000256" key="8">
    <source>
        <dbReference type="ARBA" id="ARBA00024202"/>
    </source>
</evidence>
<evidence type="ECO:0000256" key="5">
    <source>
        <dbReference type="ARBA" id="ARBA00022692"/>
    </source>
</evidence>
<dbReference type="InterPro" id="IPR035906">
    <property type="entry name" value="MetI-like_sf"/>
</dbReference>
<keyword evidence="7 9" id="KW-0472">Membrane</keyword>
<keyword evidence="5 9" id="KW-0812">Transmembrane</keyword>
<dbReference type="PANTHER" id="PTHR43163:SF4">
    <property type="entry name" value="PUTRESCINE EXPORT SYSTEM PERMEASE PROTEIN SAPB"/>
    <property type="match status" value="1"/>
</dbReference>
<keyword evidence="3" id="KW-1003">Cell membrane</keyword>
<comment type="subcellular location">
    <subcellularLocation>
        <location evidence="1">Cell inner membrane</location>
        <topology evidence="1">Multi-pass membrane protein</topology>
    </subcellularLocation>
    <subcellularLocation>
        <location evidence="9">Cell membrane</location>
        <topology evidence="9">Multi-pass membrane protein</topology>
    </subcellularLocation>
</comment>
<dbReference type="InterPro" id="IPR000515">
    <property type="entry name" value="MetI-like"/>
</dbReference>
<accession>A0ABW1XL69</accession>
<keyword evidence="6 9" id="KW-1133">Transmembrane helix</keyword>
<feature type="transmembrane region" description="Helical" evidence="9">
    <location>
        <begin position="305"/>
        <end position="328"/>
    </location>
</feature>
<dbReference type="Gene3D" id="1.10.3720.10">
    <property type="entry name" value="MetI-like"/>
    <property type="match status" value="1"/>
</dbReference>
<evidence type="ECO:0000313" key="11">
    <source>
        <dbReference type="EMBL" id="MFC6439414.1"/>
    </source>
</evidence>
<feature type="domain" description="ABC transmembrane type-1" evidence="10">
    <location>
        <begin position="96"/>
        <end position="328"/>
    </location>
</feature>
<evidence type="ECO:0000256" key="2">
    <source>
        <dbReference type="ARBA" id="ARBA00022448"/>
    </source>
</evidence>
<feature type="transmembrane region" description="Helical" evidence="9">
    <location>
        <begin position="102"/>
        <end position="121"/>
    </location>
</feature>
<organism evidence="11 12">
    <name type="scientific">Pseudobowmanella zhangzhouensis</name>
    <dbReference type="NCBI Taxonomy" id="1537679"/>
    <lineage>
        <taxon>Bacteria</taxon>
        <taxon>Pseudomonadati</taxon>
        <taxon>Pseudomonadota</taxon>
        <taxon>Gammaproteobacteria</taxon>
        <taxon>Alteromonadales</taxon>
        <taxon>Alteromonadaceae</taxon>
    </lineage>
</organism>
<comment type="caution">
    <text evidence="11">The sequence shown here is derived from an EMBL/GenBank/DDBJ whole genome shotgun (WGS) entry which is preliminary data.</text>
</comment>
<evidence type="ECO:0000256" key="1">
    <source>
        <dbReference type="ARBA" id="ARBA00004429"/>
    </source>
</evidence>
<name>A0ABW1XL69_9ALTE</name>
<evidence type="ECO:0000256" key="9">
    <source>
        <dbReference type="RuleBase" id="RU363032"/>
    </source>
</evidence>
<evidence type="ECO:0000259" key="10">
    <source>
        <dbReference type="PROSITE" id="PS50928"/>
    </source>
</evidence>
<dbReference type="PROSITE" id="PS50928">
    <property type="entry name" value="ABC_TM1"/>
    <property type="match status" value="1"/>
</dbReference>
<gene>
    <name evidence="11" type="ORF">ACFP85_04540</name>
</gene>
<dbReference type="RefSeq" id="WP_131257412.1">
    <property type="nucleotide sequence ID" value="NZ_JBHSUS010000001.1"/>
</dbReference>
<dbReference type="CDD" id="cd06261">
    <property type="entry name" value="TM_PBP2"/>
    <property type="match status" value="1"/>
</dbReference>
<feature type="transmembrane region" description="Helical" evidence="9">
    <location>
        <begin position="133"/>
        <end position="156"/>
    </location>
</feature>
<keyword evidence="12" id="KW-1185">Reference proteome</keyword>
<sequence length="343" mass="38113">MTSYLLRRINLLLVTLFILTIASYALAYLFPGEALQNLSGQLNPNDTTYAALSEKYAMDAHPIFGFFTYLGHLLHGDWGTSINSGKPVLDEILSHLPATLELSTYALFMSLLIGIPVGFWAGIRFHRSVDYAVMTGSVVGFSIPVFWLALILIMLFSLNLGLLPMSGRISLLFDIPERSGFIVLDILLSDVPNKREALYNAFLHMILPTLSITIVTSAVVMRITRRSVADVIQSDYIKAAIARGLSRTQALWRHGVRNALLPIMPQIVMQFTVLLTNAMIVELIFSWPGIGNWLLQAIYQRDYPAISGGMLAVSAVVIFFTLTMDVLVRALNPLKRRDVHGTI</sequence>
<comment type="similarity">
    <text evidence="8">Belongs to the binding-protein-dependent transport system permease family. OppBC subfamily.</text>
</comment>
<evidence type="ECO:0000313" key="12">
    <source>
        <dbReference type="Proteomes" id="UP001596364"/>
    </source>
</evidence>